<organism evidence="1 2">
    <name type="scientific">Nocardia bovistercoris</name>
    <dbReference type="NCBI Taxonomy" id="2785916"/>
    <lineage>
        <taxon>Bacteria</taxon>
        <taxon>Bacillati</taxon>
        <taxon>Actinomycetota</taxon>
        <taxon>Actinomycetes</taxon>
        <taxon>Mycobacteriales</taxon>
        <taxon>Nocardiaceae</taxon>
        <taxon>Nocardia</taxon>
    </lineage>
</organism>
<dbReference type="Proteomes" id="UP000655751">
    <property type="component" value="Unassembled WGS sequence"/>
</dbReference>
<evidence type="ECO:0000313" key="2">
    <source>
        <dbReference type="Proteomes" id="UP000655751"/>
    </source>
</evidence>
<evidence type="ECO:0000313" key="1">
    <source>
        <dbReference type="EMBL" id="MBH0778733.1"/>
    </source>
</evidence>
<proteinExistence type="predicted"/>
<comment type="caution">
    <text evidence="1">The sequence shown here is derived from an EMBL/GenBank/DDBJ whole genome shotgun (WGS) entry which is preliminary data.</text>
</comment>
<dbReference type="SUPFAM" id="SSF46785">
    <property type="entry name" value="Winged helix' DNA-binding domain"/>
    <property type="match status" value="1"/>
</dbReference>
<protein>
    <submittedName>
        <fullName evidence="1">Uncharacterized protein</fullName>
    </submittedName>
</protein>
<name>A0A931N5J5_9NOCA</name>
<dbReference type="Gene3D" id="1.10.10.10">
    <property type="entry name" value="Winged helix-like DNA-binding domain superfamily/Winged helix DNA-binding domain"/>
    <property type="match status" value="1"/>
</dbReference>
<dbReference type="InterPro" id="IPR036388">
    <property type="entry name" value="WH-like_DNA-bd_sf"/>
</dbReference>
<reference evidence="1" key="1">
    <citation type="submission" date="2020-11" db="EMBL/GenBank/DDBJ databases">
        <title>Nocardia NEAU-351.nov., a novel actinomycete isolated from the cow dung.</title>
        <authorList>
            <person name="Zhang X."/>
        </authorList>
    </citation>
    <scope>NUCLEOTIDE SEQUENCE</scope>
    <source>
        <strain evidence="1">NEAU-351</strain>
    </source>
</reference>
<dbReference type="AlphaFoldDB" id="A0A931N5J5"/>
<dbReference type="EMBL" id="JADMLG010000008">
    <property type="protein sequence ID" value="MBH0778733.1"/>
    <property type="molecule type" value="Genomic_DNA"/>
</dbReference>
<accession>A0A931N5J5</accession>
<keyword evidence="2" id="KW-1185">Reference proteome</keyword>
<gene>
    <name evidence="1" type="ORF">IT779_20845</name>
</gene>
<sequence>MDTRRLFTVYGLRVLRALRDGRAHTIAELVRDNSFRAVSVRRQLRMLATQGYVSEQFRITPTAAQRLADIDAEDAQRATRRAIRARWAGATDTDTDTIADTRRFLTDHGVTVVRAMTDEHRAYTAEDLADLSGLECAHVAETLTGLAARGALIPVTAYLLTPMTALRIAEITREDHEHTAEARATVDGGH</sequence>
<dbReference type="RefSeq" id="WP_196151034.1">
    <property type="nucleotide sequence ID" value="NZ_JADMLG010000008.1"/>
</dbReference>
<dbReference type="InterPro" id="IPR036390">
    <property type="entry name" value="WH_DNA-bd_sf"/>
</dbReference>